<accession>A0A3P8BQ64</accession>
<evidence type="ECO:0000313" key="1">
    <source>
        <dbReference type="EMBL" id="VDO78648.1"/>
    </source>
</evidence>
<dbReference type="AlphaFoldDB" id="A0A183FNC5"/>
<reference evidence="3" key="2">
    <citation type="submission" date="2019-09" db="UniProtKB">
        <authorList>
            <consortium name="WormBaseParasite"/>
        </authorList>
    </citation>
    <scope>IDENTIFICATION</scope>
</reference>
<reference evidence="1 2" key="1">
    <citation type="submission" date="2018-11" db="EMBL/GenBank/DDBJ databases">
        <authorList>
            <consortium name="Pathogen Informatics"/>
        </authorList>
    </citation>
    <scope>NUCLEOTIDE SEQUENCE [LARGE SCALE GENOMIC DNA]</scope>
</reference>
<dbReference type="EMBL" id="UZAH01026308">
    <property type="protein sequence ID" value="VDO78648.1"/>
    <property type="molecule type" value="Genomic_DNA"/>
</dbReference>
<gene>
    <name evidence="1" type="ORF">HPBE_LOCUS8986</name>
</gene>
<evidence type="ECO:0000313" key="2">
    <source>
        <dbReference type="Proteomes" id="UP000050761"/>
    </source>
</evidence>
<dbReference type="Proteomes" id="UP000050761">
    <property type="component" value="Unassembled WGS sequence"/>
</dbReference>
<sequence>MVDSSVGGIVLGDVSSPDGAAATRRSGFHGIQFSADAGGSSRHCHERDLAMGSFGAEVLLEFELGTTILPIFEDQRRRKDLAHTLRHNRGN</sequence>
<name>A0A183FNC5_HELPZ</name>
<proteinExistence type="predicted"/>
<organism evidence="2 3">
    <name type="scientific">Heligmosomoides polygyrus</name>
    <name type="common">Parasitic roundworm</name>
    <dbReference type="NCBI Taxonomy" id="6339"/>
    <lineage>
        <taxon>Eukaryota</taxon>
        <taxon>Metazoa</taxon>
        <taxon>Ecdysozoa</taxon>
        <taxon>Nematoda</taxon>
        <taxon>Chromadorea</taxon>
        <taxon>Rhabditida</taxon>
        <taxon>Rhabditina</taxon>
        <taxon>Rhabditomorpha</taxon>
        <taxon>Strongyloidea</taxon>
        <taxon>Heligmosomidae</taxon>
        <taxon>Heligmosomoides</taxon>
    </lineage>
</organism>
<keyword evidence="2" id="KW-1185">Reference proteome</keyword>
<protein>
    <submittedName>
        <fullName evidence="1 3">Uncharacterized protein</fullName>
    </submittedName>
</protein>
<evidence type="ECO:0000313" key="3">
    <source>
        <dbReference type="WBParaSite" id="HPBE_0000898501-mRNA-1"/>
    </source>
</evidence>
<dbReference type="WBParaSite" id="HPBE_0000898501-mRNA-1">
    <property type="protein sequence ID" value="HPBE_0000898501-mRNA-1"/>
    <property type="gene ID" value="HPBE_0000898501"/>
</dbReference>
<accession>A0A183FNC5</accession>